<gene>
    <name evidence="2" type="ORF">B0I00_0504</name>
</gene>
<accession>A0A2N0I2D8</accession>
<evidence type="ECO:0000313" key="2">
    <source>
        <dbReference type="EMBL" id="PKB25310.1"/>
    </source>
</evidence>
<dbReference type="AlphaFoldDB" id="A0A2N0I2D8"/>
<keyword evidence="3" id="KW-1185">Reference proteome</keyword>
<proteinExistence type="predicted"/>
<evidence type="ECO:0000313" key="3">
    <source>
        <dbReference type="Proteomes" id="UP000232587"/>
    </source>
</evidence>
<sequence length="59" mass="6977">MELLEQIEAYLERTRTPPSKFGRMAVGDPRFVDDLRAGRRPRRKTEARVQQYLQTSKVK</sequence>
<evidence type="ECO:0000256" key="1">
    <source>
        <dbReference type="SAM" id="MobiDB-lite"/>
    </source>
</evidence>
<dbReference type="Proteomes" id="UP000232587">
    <property type="component" value="Unassembled WGS sequence"/>
</dbReference>
<name>A0A2N0I2D8_9SPHN</name>
<comment type="caution">
    <text evidence="2">The sequence shown here is derived from an EMBL/GenBank/DDBJ whole genome shotgun (WGS) entry which is preliminary data.</text>
</comment>
<reference evidence="2 3" key="1">
    <citation type="submission" date="2017-11" db="EMBL/GenBank/DDBJ databases">
        <title>Genomic Encyclopedia of Type Strains, Phase III (KMG-III): the genomes of soil and plant-associated and newly described type strains.</title>
        <authorList>
            <person name="Whitman W."/>
        </authorList>
    </citation>
    <scope>NUCLEOTIDE SEQUENCE [LARGE SCALE GENOMIC DNA]</scope>
    <source>
        <strain evidence="2 3">CGMCC 1.12274</strain>
    </source>
</reference>
<protein>
    <submittedName>
        <fullName evidence="2">Uncharacterized protein</fullName>
    </submittedName>
</protein>
<feature type="region of interest" description="Disordered" evidence="1">
    <location>
        <begin position="36"/>
        <end position="59"/>
    </location>
</feature>
<dbReference type="EMBL" id="PHUF01000002">
    <property type="protein sequence ID" value="PKB25310.1"/>
    <property type="molecule type" value="Genomic_DNA"/>
</dbReference>
<organism evidence="2 3">
    <name type="scientific">Novosphingobium kunmingense</name>
    <dbReference type="NCBI Taxonomy" id="1211806"/>
    <lineage>
        <taxon>Bacteria</taxon>
        <taxon>Pseudomonadati</taxon>
        <taxon>Pseudomonadota</taxon>
        <taxon>Alphaproteobacteria</taxon>
        <taxon>Sphingomonadales</taxon>
        <taxon>Sphingomonadaceae</taxon>
        <taxon>Novosphingobium</taxon>
    </lineage>
</organism>